<organism evidence="2 3">
    <name type="scientific">Senna tora</name>
    <dbReference type="NCBI Taxonomy" id="362788"/>
    <lineage>
        <taxon>Eukaryota</taxon>
        <taxon>Viridiplantae</taxon>
        <taxon>Streptophyta</taxon>
        <taxon>Embryophyta</taxon>
        <taxon>Tracheophyta</taxon>
        <taxon>Spermatophyta</taxon>
        <taxon>Magnoliopsida</taxon>
        <taxon>eudicotyledons</taxon>
        <taxon>Gunneridae</taxon>
        <taxon>Pentapetalae</taxon>
        <taxon>rosids</taxon>
        <taxon>fabids</taxon>
        <taxon>Fabales</taxon>
        <taxon>Fabaceae</taxon>
        <taxon>Caesalpinioideae</taxon>
        <taxon>Cassia clade</taxon>
        <taxon>Senna</taxon>
    </lineage>
</organism>
<name>A0A834SZX1_9FABA</name>
<evidence type="ECO:0000313" key="3">
    <source>
        <dbReference type="Proteomes" id="UP000634136"/>
    </source>
</evidence>
<feature type="compositionally biased region" description="Gly residues" evidence="1">
    <location>
        <begin position="1"/>
        <end position="13"/>
    </location>
</feature>
<dbReference type="AlphaFoldDB" id="A0A834SZX1"/>
<keyword evidence="3" id="KW-1185">Reference proteome</keyword>
<evidence type="ECO:0000313" key="2">
    <source>
        <dbReference type="EMBL" id="KAF7813175.1"/>
    </source>
</evidence>
<accession>A0A834SZX1</accession>
<feature type="compositionally biased region" description="Basic and acidic residues" evidence="1">
    <location>
        <begin position="15"/>
        <end position="26"/>
    </location>
</feature>
<proteinExistence type="predicted"/>
<feature type="region of interest" description="Disordered" evidence="1">
    <location>
        <begin position="1"/>
        <end position="32"/>
    </location>
</feature>
<dbReference type="EMBL" id="JAAIUW010000010">
    <property type="protein sequence ID" value="KAF7813175.1"/>
    <property type="molecule type" value="Genomic_DNA"/>
</dbReference>
<evidence type="ECO:0000256" key="1">
    <source>
        <dbReference type="SAM" id="MobiDB-lite"/>
    </source>
</evidence>
<sequence length="32" mass="3560">MGGVDFGEIGGNELGSDKHERKKESMEIYCNE</sequence>
<protein>
    <submittedName>
        <fullName evidence="2">Uncharacterized protein</fullName>
    </submittedName>
</protein>
<comment type="caution">
    <text evidence="2">The sequence shown here is derived from an EMBL/GenBank/DDBJ whole genome shotgun (WGS) entry which is preliminary data.</text>
</comment>
<reference evidence="2" key="1">
    <citation type="submission" date="2020-09" db="EMBL/GenBank/DDBJ databases">
        <title>Genome-Enabled Discovery of Anthraquinone Biosynthesis in Senna tora.</title>
        <authorList>
            <person name="Kang S.-H."/>
            <person name="Pandey R.P."/>
            <person name="Lee C.-M."/>
            <person name="Sim J.-S."/>
            <person name="Jeong J.-T."/>
            <person name="Choi B.-S."/>
            <person name="Jung M."/>
            <person name="Ginzburg D."/>
            <person name="Zhao K."/>
            <person name="Won S.Y."/>
            <person name="Oh T.-J."/>
            <person name="Yu Y."/>
            <person name="Kim N.-H."/>
            <person name="Lee O.R."/>
            <person name="Lee T.-H."/>
            <person name="Bashyal P."/>
            <person name="Kim T.-S."/>
            <person name="Lee W.-H."/>
            <person name="Kawkins C."/>
            <person name="Kim C.-K."/>
            <person name="Kim J.S."/>
            <person name="Ahn B.O."/>
            <person name="Rhee S.Y."/>
            <person name="Sohng J.K."/>
        </authorList>
    </citation>
    <scope>NUCLEOTIDE SEQUENCE</scope>
    <source>
        <tissue evidence="2">Leaf</tissue>
    </source>
</reference>
<dbReference type="Proteomes" id="UP000634136">
    <property type="component" value="Unassembled WGS sequence"/>
</dbReference>
<gene>
    <name evidence="2" type="ORF">G2W53_034151</name>
</gene>